<dbReference type="Proteomes" id="UP001152308">
    <property type="component" value="Unassembled WGS sequence"/>
</dbReference>
<keyword evidence="2" id="KW-0472">Membrane</keyword>
<keyword evidence="2" id="KW-0812">Transmembrane</keyword>
<evidence type="ECO:0000256" key="2">
    <source>
        <dbReference type="SAM" id="Phobius"/>
    </source>
</evidence>
<evidence type="ECO:0000313" key="3">
    <source>
        <dbReference type="EMBL" id="MDF6100689.1"/>
    </source>
</evidence>
<dbReference type="AlphaFoldDB" id="A0AAX3TCY1"/>
<keyword evidence="2" id="KW-1133">Transmembrane helix</keyword>
<feature type="transmembrane region" description="Helical" evidence="2">
    <location>
        <begin position="33"/>
        <end position="53"/>
    </location>
</feature>
<evidence type="ECO:0008006" key="7">
    <source>
        <dbReference type="Google" id="ProtNLM"/>
    </source>
</evidence>
<reference evidence="3" key="1">
    <citation type="journal article" date="2022" name="Data Brief">
        <title>Draft genome sequence data of Gordonia hongkongensis strain EUFUS-Z928 isolated from the octocoral Eunicea fusca.</title>
        <authorList>
            <person name="Sanchez-Suarez J."/>
            <person name="Diaz L."/>
            <person name="Melo-Bolivar J."/>
            <person name="Villamil L."/>
        </authorList>
    </citation>
    <scope>NUCLEOTIDE SEQUENCE</scope>
    <source>
        <strain evidence="3">EUFUS-Z928</strain>
    </source>
</reference>
<feature type="region of interest" description="Disordered" evidence="1">
    <location>
        <begin position="1"/>
        <end position="25"/>
    </location>
</feature>
<dbReference type="RefSeq" id="WP_137810841.1">
    <property type="nucleotide sequence ID" value="NZ_CBDRND010000001.1"/>
</dbReference>
<dbReference type="Proteomes" id="UP001213504">
    <property type="component" value="Chromosome"/>
</dbReference>
<sequence length="179" mass="19747">MTSSGPPNEPAHDEDTEGGAPRLGPRKKDSRPIVWMIAFLVVALIVYFVLLGWRGFQLIASGSAAGIGLGLGVIALPLIGAWLVYATLRAGLEHQKLAAIMADEGRELDISNLPHRASGRMERDAADELFAQVKAEWEADPSDWRNTYRIARAYDYAGDRTRARSMMKRAVAQYHGREQ</sequence>
<reference evidence="4" key="3">
    <citation type="submission" date="2023-04" db="EMBL/GenBank/DDBJ databases">
        <title>Complete genome sequence of a phthalic acid esters degrading bacterial strain.</title>
        <authorList>
            <person name="Weng L."/>
            <person name="Jia Y."/>
            <person name="Ren L."/>
        </authorList>
    </citation>
    <scope>NUCLEOTIDE SEQUENCE</scope>
    <source>
        <strain evidence="4">RL-LY01</strain>
    </source>
</reference>
<dbReference type="EMBL" id="CP121270">
    <property type="protein sequence ID" value="WFP26808.1"/>
    <property type="molecule type" value="Genomic_DNA"/>
</dbReference>
<evidence type="ECO:0000313" key="6">
    <source>
        <dbReference type="Proteomes" id="UP001213504"/>
    </source>
</evidence>
<proteinExistence type="predicted"/>
<feature type="transmembrane region" description="Helical" evidence="2">
    <location>
        <begin position="65"/>
        <end position="88"/>
    </location>
</feature>
<evidence type="ECO:0000256" key="1">
    <source>
        <dbReference type="SAM" id="MobiDB-lite"/>
    </source>
</evidence>
<accession>A0AAX3TCY1</accession>
<name>A0AAX3TCY1_9ACTN</name>
<protein>
    <recommendedName>
        <fullName evidence="7">Tetratricopeptide repeat protein</fullName>
    </recommendedName>
</protein>
<gene>
    <name evidence="3" type="ORF">L2299_06455</name>
    <name evidence="4" type="ORF">P9A14_10145</name>
</gene>
<reference evidence="3" key="2">
    <citation type="submission" date="2022-01" db="EMBL/GenBank/DDBJ databases">
        <authorList>
            <person name="Sanchez-Suarez J."/>
            <person name="Villamil L."/>
            <person name="Diaz L.E."/>
        </authorList>
    </citation>
    <scope>NUCLEOTIDE SEQUENCE</scope>
    <source>
        <strain evidence="3">EUFUS-Z928</strain>
    </source>
</reference>
<evidence type="ECO:0000313" key="4">
    <source>
        <dbReference type="EMBL" id="WFP26808.1"/>
    </source>
</evidence>
<evidence type="ECO:0000313" key="5">
    <source>
        <dbReference type="Proteomes" id="UP001152308"/>
    </source>
</evidence>
<dbReference type="EMBL" id="JAKJLQ010000003">
    <property type="protein sequence ID" value="MDF6100689.1"/>
    <property type="molecule type" value="Genomic_DNA"/>
</dbReference>
<keyword evidence="5" id="KW-1185">Reference proteome</keyword>
<organism evidence="4 6">
    <name type="scientific">Gordonia hongkongensis</name>
    <dbReference type="NCBI Taxonomy" id="1701090"/>
    <lineage>
        <taxon>Bacteria</taxon>
        <taxon>Bacillati</taxon>
        <taxon>Actinomycetota</taxon>
        <taxon>Actinomycetes</taxon>
        <taxon>Mycobacteriales</taxon>
        <taxon>Gordoniaceae</taxon>
        <taxon>Gordonia</taxon>
    </lineage>
</organism>